<feature type="domain" description="C2H2-type" evidence="12">
    <location>
        <begin position="265"/>
        <end position="294"/>
    </location>
</feature>
<evidence type="ECO:0000313" key="14">
    <source>
        <dbReference type="Proteomes" id="UP000780801"/>
    </source>
</evidence>
<feature type="region of interest" description="Disordered" evidence="11">
    <location>
        <begin position="1068"/>
        <end position="1122"/>
    </location>
</feature>
<accession>A0A9P6FRN9</accession>
<evidence type="ECO:0000256" key="7">
    <source>
        <dbReference type="ARBA" id="ARBA00023125"/>
    </source>
</evidence>
<feature type="compositionally biased region" description="Basic and acidic residues" evidence="11">
    <location>
        <begin position="694"/>
        <end position="705"/>
    </location>
</feature>
<proteinExistence type="predicted"/>
<dbReference type="EMBL" id="JAABOA010002227">
    <property type="protein sequence ID" value="KAF9580187.1"/>
    <property type="molecule type" value="Genomic_DNA"/>
</dbReference>
<dbReference type="Pfam" id="PF21816">
    <property type="entry name" value="Zap1_zf1"/>
    <property type="match status" value="1"/>
</dbReference>
<dbReference type="Proteomes" id="UP000780801">
    <property type="component" value="Unassembled WGS sequence"/>
</dbReference>
<dbReference type="InterPro" id="IPR050329">
    <property type="entry name" value="GLI_C2H2-zinc-finger"/>
</dbReference>
<dbReference type="Pfam" id="PF12251">
    <property type="entry name" value="SNAPC3"/>
    <property type="match status" value="2"/>
</dbReference>
<evidence type="ECO:0000256" key="3">
    <source>
        <dbReference type="ARBA" id="ARBA00022737"/>
    </source>
</evidence>
<feature type="region of interest" description="Disordered" evidence="11">
    <location>
        <begin position="800"/>
        <end position="881"/>
    </location>
</feature>
<feature type="domain" description="C2H2-type" evidence="12">
    <location>
        <begin position="171"/>
        <end position="201"/>
    </location>
</feature>
<feature type="region of interest" description="Disordered" evidence="11">
    <location>
        <begin position="587"/>
        <end position="655"/>
    </location>
</feature>
<dbReference type="FunFam" id="3.30.160.60:FF:000072">
    <property type="entry name" value="zinc finger protein 143 isoform X1"/>
    <property type="match status" value="1"/>
</dbReference>
<dbReference type="Pfam" id="PF00096">
    <property type="entry name" value="zf-C2H2"/>
    <property type="match status" value="3"/>
</dbReference>
<dbReference type="InterPro" id="IPR048420">
    <property type="entry name" value="Zap1-like_Znf1"/>
</dbReference>
<dbReference type="Gene3D" id="3.30.160.60">
    <property type="entry name" value="Classic Zinc Finger"/>
    <property type="match status" value="7"/>
</dbReference>
<dbReference type="GO" id="GO:0008270">
    <property type="term" value="F:zinc ion binding"/>
    <property type="evidence" value="ECO:0007669"/>
    <property type="project" value="UniProtKB-KW"/>
</dbReference>
<dbReference type="GO" id="GO:0000981">
    <property type="term" value="F:DNA-binding transcription factor activity, RNA polymerase II-specific"/>
    <property type="evidence" value="ECO:0007669"/>
    <property type="project" value="UniProtKB-ARBA"/>
</dbReference>
<keyword evidence="8" id="KW-0804">Transcription</keyword>
<feature type="domain" description="C2H2-type" evidence="12">
    <location>
        <begin position="204"/>
        <end position="236"/>
    </location>
</feature>
<evidence type="ECO:0000256" key="1">
    <source>
        <dbReference type="ARBA" id="ARBA00004123"/>
    </source>
</evidence>
<dbReference type="OrthoDB" id="3437960at2759"/>
<comment type="caution">
    <text evidence="13">The sequence shown here is derived from an EMBL/GenBank/DDBJ whole genome shotgun (WGS) entry which is preliminary data.</text>
</comment>
<evidence type="ECO:0000256" key="5">
    <source>
        <dbReference type="ARBA" id="ARBA00022833"/>
    </source>
</evidence>
<feature type="region of interest" description="Disordered" evidence="11">
    <location>
        <begin position="456"/>
        <end position="505"/>
    </location>
</feature>
<keyword evidence="14" id="KW-1185">Reference proteome</keyword>
<keyword evidence="9" id="KW-0539">Nucleus</keyword>
<protein>
    <submittedName>
        <fullName evidence="13">Small nuclear RNA activating complex, polypeptide 3</fullName>
    </submittedName>
</protein>
<feature type="domain" description="C2H2-type" evidence="12">
    <location>
        <begin position="325"/>
        <end position="354"/>
    </location>
</feature>
<dbReference type="InterPro" id="IPR013087">
    <property type="entry name" value="Znf_C2H2_type"/>
</dbReference>
<dbReference type="PROSITE" id="PS50157">
    <property type="entry name" value="ZINC_FINGER_C2H2_2"/>
    <property type="match status" value="6"/>
</dbReference>
<dbReference type="GO" id="GO:0005634">
    <property type="term" value="C:nucleus"/>
    <property type="evidence" value="ECO:0007669"/>
    <property type="project" value="UniProtKB-SubCell"/>
</dbReference>
<evidence type="ECO:0000256" key="10">
    <source>
        <dbReference type="PROSITE-ProRule" id="PRU00042"/>
    </source>
</evidence>
<dbReference type="Pfam" id="PF23561">
    <property type="entry name" value="zf-C2H2_15"/>
    <property type="match status" value="1"/>
</dbReference>
<dbReference type="InterPro" id="IPR056436">
    <property type="entry name" value="Znf-C2H2_ZIC1-5/GLI1-3-like"/>
</dbReference>
<feature type="region of interest" description="Disordered" evidence="11">
    <location>
        <begin position="1"/>
        <end position="25"/>
    </location>
</feature>
<organism evidence="13 14">
    <name type="scientific">Lunasporangiospora selenospora</name>
    <dbReference type="NCBI Taxonomy" id="979761"/>
    <lineage>
        <taxon>Eukaryota</taxon>
        <taxon>Fungi</taxon>
        <taxon>Fungi incertae sedis</taxon>
        <taxon>Mucoromycota</taxon>
        <taxon>Mortierellomycotina</taxon>
        <taxon>Mortierellomycetes</taxon>
        <taxon>Mortierellales</taxon>
        <taxon>Mortierellaceae</taxon>
        <taxon>Lunasporangiospora</taxon>
    </lineage>
</organism>
<evidence type="ECO:0000256" key="4">
    <source>
        <dbReference type="ARBA" id="ARBA00022771"/>
    </source>
</evidence>
<dbReference type="InterPro" id="IPR036236">
    <property type="entry name" value="Znf_C2H2_sf"/>
</dbReference>
<dbReference type="FunFam" id="3.30.160.60:FF:000064">
    <property type="entry name" value="Early growth response protein 3"/>
    <property type="match status" value="1"/>
</dbReference>
<evidence type="ECO:0000256" key="9">
    <source>
        <dbReference type="ARBA" id="ARBA00023242"/>
    </source>
</evidence>
<dbReference type="PANTHER" id="PTHR19818">
    <property type="entry name" value="ZINC FINGER PROTEIN ZIC AND GLI"/>
    <property type="match status" value="1"/>
</dbReference>
<name>A0A9P6FRN9_9FUNG</name>
<dbReference type="SUPFAM" id="SSF57667">
    <property type="entry name" value="beta-beta-alpha zinc fingers"/>
    <property type="match status" value="4"/>
</dbReference>
<keyword evidence="3" id="KW-0677">Repeat</keyword>
<feature type="compositionally biased region" description="Basic and acidic residues" evidence="11">
    <location>
        <begin position="1087"/>
        <end position="1112"/>
    </location>
</feature>
<sequence>MHQQHGQDSSPLSGTPPSLPLSPHSIEDEQLDHMIRCLWSGCTAEFISPDDLLPHLSELHLPLVGNDHALCLWESCATEQIDADKLLQHLRSDHHIVPPQHQHQHQHQHQQQHLYSHNQQQDMNHTLGITKLMPGTLPTTVVQPIAHRPLQATVASASPVKPSGSKDKEQHLCHWKGCSRSFPNYDSLTSHLSEDHIGTGKSEYVCEWEGCDRNGRGFGQRQKAMRHIQTHTGDKPYQCQICKKRFSEANIMAQHMRTHTGEKPFKCPEPGCGREFSISGALTIHRRVHTGEKPFKCKFEGCDKWFAESSNLTKHLRVHTGERPFQCPYPGCGKRFSRPDQMTRHKRTHLTPAEKAAEALAGGPNKGQKRSVPMAFTSPDSSVSAAASVSVQSPDNNMWSPPSSSLILGAPPSMVESEEASFMMMDQYPSQHHHPYGNAVCISSWRFLVTVHESLKKGPGQQQPSRLGMNVNMDTGPNAGKRARPSASSNDSTLPMHPPDSNATKKDLFPILPFGLNYYKLIEDQADHDLYYEYFDDPEQEKEVADRFDITQDMEDANQFFDDPTVYGLLKEWYNGRYEHGLRALAGGRDGKLPRRPQPQQQQQQDEAQVGRPQPERENPPATQEDREERSLRPTWSSVYGQVEEENELGDRSNINPEDERIFYYKNDRNVWRLVNEPYRGRKRKLGGGVIGRSTRERHTPKEATDQQQATIQRQGADDQSNSSNSTLTSAPSGIQTQTEPLSIAQETSGTSAGPFSLKEANIRTQSTATSSVALGLDLPADQFPSAEPVQSNLQNTGITSMDVDSENRDPSLSDQAGGVNMSIGTREFGTISNQGSAQTDSSSIETDDSPQRAAVRHQSGGVASETVNRTNPIPSTSATEGVLFPHRVEYEESDPRHVTTSLEYKFQDLSLALEDSKLRTLAFESRFEVPISHQLPVNFMPPLPRIEPNPTLPVSDKDIIVSVAFHSANRPSQKMEECLFLGSQPLTALRDQFYCLSDFLTRGPDEPRKGAPTKNAKAKKVTNSFLFIEGVFYTDSPITRAKIDKLNEMKETERARVNRLTKNAIEDKLKENTRPQQAKGALSSIKGKERAVDGSQRHEDENLTQSHKDNAEQAGRNGGEEIVDEADISSIRKTVYHKNYKEPTLDDVVLENAAELEKESHDYSKVIMEWVNADPDRENLPQFEKLRSRHMHDTLIQDLSIRLNHPYLLVHQGNCEHVVTFQDLRLVNKIHDDMDRSHYPRYVYKAKSARHKCRMCNVNPAYYITIDDRLSGSTPCYFCERCYDNFHYDKDGSILYDDFRVFVYAQED</sequence>
<keyword evidence="7" id="KW-0238">DNA-binding</keyword>
<feature type="compositionally biased region" description="Polar residues" evidence="11">
    <location>
        <begin position="831"/>
        <end position="845"/>
    </location>
</feature>
<keyword evidence="5" id="KW-0862">Zinc</keyword>
<feature type="compositionally biased region" description="Polar residues" evidence="11">
    <location>
        <begin position="866"/>
        <end position="880"/>
    </location>
</feature>
<evidence type="ECO:0000256" key="8">
    <source>
        <dbReference type="ARBA" id="ARBA00023163"/>
    </source>
</evidence>
<reference evidence="13" key="1">
    <citation type="journal article" date="2020" name="Fungal Divers.">
        <title>Resolving the Mortierellaceae phylogeny through synthesis of multi-gene phylogenetics and phylogenomics.</title>
        <authorList>
            <person name="Vandepol N."/>
            <person name="Liber J."/>
            <person name="Desiro A."/>
            <person name="Na H."/>
            <person name="Kennedy M."/>
            <person name="Barry K."/>
            <person name="Grigoriev I.V."/>
            <person name="Miller A.N."/>
            <person name="O'Donnell K."/>
            <person name="Stajich J.E."/>
            <person name="Bonito G."/>
        </authorList>
    </citation>
    <scope>NUCLEOTIDE SEQUENCE</scope>
    <source>
        <strain evidence="13">KOD1015</strain>
    </source>
</reference>
<evidence type="ECO:0000256" key="2">
    <source>
        <dbReference type="ARBA" id="ARBA00022723"/>
    </source>
</evidence>
<evidence type="ECO:0000313" key="13">
    <source>
        <dbReference type="EMBL" id="KAF9580187.1"/>
    </source>
</evidence>
<keyword evidence="4 10" id="KW-0863">Zinc-finger</keyword>
<gene>
    <name evidence="13" type="primary">SNAPC3</name>
    <name evidence="13" type="ORF">BGW38_003269</name>
</gene>
<feature type="compositionally biased region" description="Basic and acidic residues" evidence="11">
    <location>
        <begin position="614"/>
        <end position="632"/>
    </location>
</feature>
<dbReference type="SMART" id="SM00355">
    <property type="entry name" value="ZnF_C2H2"/>
    <property type="match status" value="7"/>
</dbReference>
<evidence type="ECO:0000256" key="11">
    <source>
        <dbReference type="SAM" id="MobiDB-lite"/>
    </source>
</evidence>
<feature type="region of interest" description="Disordered" evidence="11">
    <location>
        <begin position="682"/>
        <end position="740"/>
    </location>
</feature>
<evidence type="ECO:0000259" key="12">
    <source>
        <dbReference type="PROSITE" id="PS50157"/>
    </source>
</evidence>
<feature type="domain" description="C2H2-type" evidence="12">
    <location>
        <begin position="237"/>
        <end position="264"/>
    </location>
</feature>
<dbReference type="PROSITE" id="PS00028">
    <property type="entry name" value="ZINC_FINGER_C2H2_1"/>
    <property type="match status" value="5"/>
</dbReference>
<dbReference type="GO" id="GO:0000978">
    <property type="term" value="F:RNA polymerase II cis-regulatory region sequence-specific DNA binding"/>
    <property type="evidence" value="ECO:0007669"/>
    <property type="project" value="TreeGrafter"/>
</dbReference>
<dbReference type="PANTHER" id="PTHR19818:SF139">
    <property type="entry name" value="PAIR-RULE PROTEIN ODD-PAIRED"/>
    <property type="match status" value="1"/>
</dbReference>
<keyword evidence="2" id="KW-0479">Metal-binding</keyword>
<feature type="region of interest" description="Disordered" evidence="11">
    <location>
        <begin position="357"/>
        <end position="379"/>
    </location>
</feature>
<evidence type="ECO:0000256" key="6">
    <source>
        <dbReference type="ARBA" id="ARBA00023015"/>
    </source>
</evidence>
<comment type="subcellular location">
    <subcellularLocation>
        <location evidence="1">Nucleus</location>
    </subcellularLocation>
</comment>
<dbReference type="GO" id="GO:0045944">
    <property type="term" value="P:positive regulation of transcription by RNA polymerase II"/>
    <property type="evidence" value="ECO:0007669"/>
    <property type="project" value="UniProtKB-ARBA"/>
</dbReference>
<dbReference type="InterPro" id="IPR022042">
    <property type="entry name" value="snRNA-activating_su3"/>
</dbReference>
<feature type="compositionally biased region" description="Polar residues" evidence="11">
    <location>
        <begin position="706"/>
        <end position="740"/>
    </location>
</feature>
<feature type="domain" description="C2H2-type" evidence="12">
    <location>
        <begin position="295"/>
        <end position="324"/>
    </location>
</feature>
<keyword evidence="6" id="KW-0805">Transcription regulation</keyword>
<dbReference type="FunFam" id="3.30.160.60:FF:000125">
    <property type="entry name" value="Putative zinc finger protein 143"/>
    <property type="match status" value="2"/>
</dbReference>